<organism evidence="6 7">
    <name type="scientific">Neomesorhizobium albiziae</name>
    <dbReference type="NCBI Taxonomy" id="335020"/>
    <lineage>
        <taxon>Bacteria</taxon>
        <taxon>Pseudomonadati</taxon>
        <taxon>Pseudomonadota</taxon>
        <taxon>Alphaproteobacteria</taxon>
        <taxon>Hyphomicrobiales</taxon>
        <taxon>Phyllobacteriaceae</taxon>
        <taxon>Neomesorhizobium</taxon>
    </lineage>
</organism>
<dbReference type="OrthoDB" id="7492271at2"/>
<evidence type="ECO:0000256" key="1">
    <source>
        <dbReference type="ARBA" id="ARBA00009437"/>
    </source>
</evidence>
<evidence type="ECO:0000259" key="5">
    <source>
        <dbReference type="PROSITE" id="PS50931"/>
    </source>
</evidence>
<dbReference type="PROSITE" id="PS50931">
    <property type="entry name" value="HTH_LYSR"/>
    <property type="match status" value="1"/>
</dbReference>
<dbReference type="PANTHER" id="PTHR30419">
    <property type="entry name" value="HTH-TYPE TRANSCRIPTIONAL REGULATOR YBHD"/>
    <property type="match status" value="1"/>
</dbReference>
<keyword evidence="2" id="KW-0805">Transcription regulation</keyword>
<evidence type="ECO:0000313" key="7">
    <source>
        <dbReference type="Proteomes" id="UP000323300"/>
    </source>
</evidence>
<comment type="similarity">
    <text evidence="1">Belongs to the LysR transcriptional regulatory family.</text>
</comment>
<dbReference type="InterPro" id="IPR036390">
    <property type="entry name" value="WH_DNA-bd_sf"/>
</dbReference>
<dbReference type="Gene3D" id="1.10.10.10">
    <property type="entry name" value="Winged helix-like DNA-binding domain superfamily/Winged helix DNA-binding domain"/>
    <property type="match status" value="1"/>
</dbReference>
<dbReference type="GO" id="GO:0003677">
    <property type="term" value="F:DNA binding"/>
    <property type="evidence" value="ECO:0007669"/>
    <property type="project" value="UniProtKB-KW"/>
</dbReference>
<evidence type="ECO:0000256" key="4">
    <source>
        <dbReference type="ARBA" id="ARBA00023163"/>
    </source>
</evidence>
<gene>
    <name evidence="6" type="ORF">SAMN04488498_12944</name>
</gene>
<protein>
    <submittedName>
        <fullName evidence="6">DNA-binding transcriptional regulator, LysR family</fullName>
    </submittedName>
</protein>
<evidence type="ECO:0000256" key="2">
    <source>
        <dbReference type="ARBA" id="ARBA00023015"/>
    </source>
</evidence>
<sequence length="334" mass="36456">MIKKQTTGSIDLRTLEIVAAVIDTGSMSSAGSRFGLTQSAVSQAVRRAEKEIGATLLHRDRRPLLPTHAGSVLAGQAEEVMQRIIRAVETVRAAAAMPERLDLRLGLVDSFAGTIGAYLVKELVDGAFALRLTAWSGLAFSHTEALMRRAIDAAVTSDPMEGLDDIVRYPLFREPYLLLVPKDVGPDCKDQDLREILSRHHLIRHSARSHSGAHVDRHLRRLGLEPPRMLEFDTSDSLLAMVATGVGVAITTPLCLLQGAAYADGVEVLPLPGPGFSRELTFVTRREEFATLGPRIADLARNLVRVRALPQFAKLAPWVEPKLDWMMFGAEGSS</sequence>
<dbReference type="Proteomes" id="UP000323300">
    <property type="component" value="Unassembled WGS sequence"/>
</dbReference>
<dbReference type="InterPro" id="IPR036388">
    <property type="entry name" value="WH-like_DNA-bd_sf"/>
</dbReference>
<dbReference type="SUPFAM" id="SSF46785">
    <property type="entry name" value="Winged helix' DNA-binding domain"/>
    <property type="match status" value="1"/>
</dbReference>
<dbReference type="Pfam" id="PF00126">
    <property type="entry name" value="HTH_1"/>
    <property type="match status" value="1"/>
</dbReference>
<name>A0A1I4EQH9_9HYPH</name>
<dbReference type="Gene3D" id="3.40.190.10">
    <property type="entry name" value="Periplasmic binding protein-like II"/>
    <property type="match status" value="2"/>
</dbReference>
<reference evidence="6 7" key="1">
    <citation type="submission" date="2016-10" db="EMBL/GenBank/DDBJ databases">
        <authorList>
            <person name="Varghese N."/>
            <person name="Submissions S."/>
        </authorList>
    </citation>
    <scope>NUCLEOTIDE SEQUENCE [LARGE SCALE GENOMIC DNA]</scope>
    <source>
        <strain evidence="6 7">DSM 21822</strain>
    </source>
</reference>
<keyword evidence="3 6" id="KW-0238">DNA-binding</keyword>
<proteinExistence type="inferred from homology"/>
<dbReference type="SUPFAM" id="SSF53850">
    <property type="entry name" value="Periplasmic binding protein-like II"/>
    <property type="match status" value="1"/>
</dbReference>
<keyword evidence="4" id="KW-0804">Transcription</keyword>
<dbReference type="Pfam" id="PF03466">
    <property type="entry name" value="LysR_substrate"/>
    <property type="match status" value="1"/>
</dbReference>
<dbReference type="InterPro" id="IPR005119">
    <property type="entry name" value="LysR_subst-bd"/>
</dbReference>
<dbReference type="AlphaFoldDB" id="A0A1I4EQH9"/>
<dbReference type="GO" id="GO:0005829">
    <property type="term" value="C:cytosol"/>
    <property type="evidence" value="ECO:0007669"/>
    <property type="project" value="TreeGrafter"/>
</dbReference>
<feature type="domain" description="HTH lysR-type" evidence="5">
    <location>
        <begin position="10"/>
        <end position="67"/>
    </location>
</feature>
<keyword evidence="7" id="KW-1185">Reference proteome</keyword>
<accession>A0A1I4EQH9</accession>
<dbReference type="EMBL" id="FOSL01000029">
    <property type="protein sequence ID" value="SFL07995.1"/>
    <property type="molecule type" value="Genomic_DNA"/>
</dbReference>
<evidence type="ECO:0000256" key="3">
    <source>
        <dbReference type="ARBA" id="ARBA00023125"/>
    </source>
</evidence>
<dbReference type="GO" id="GO:0003700">
    <property type="term" value="F:DNA-binding transcription factor activity"/>
    <property type="evidence" value="ECO:0007669"/>
    <property type="project" value="InterPro"/>
</dbReference>
<dbReference type="InterPro" id="IPR050950">
    <property type="entry name" value="HTH-type_LysR_regulators"/>
</dbReference>
<dbReference type="InterPro" id="IPR000847">
    <property type="entry name" value="LysR_HTH_N"/>
</dbReference>
<evidence type="ECO:0000313" key="6">
    <source>
        <dbReference type="EMBL" id="SFL07995.1"/>
    </source>
</evidence>